<dbReference type="AlphaFoldDB" id="A0AAU9U750"/>
<organism evidence="1 2">
    <name type="scientific">Euphydryas editha</name>
    <name type="common">Edith's checkerspot</name>
    <dbReference type="NCBI Taxonomy" id="104508"/>
    <lineage>
        <taxon>Eukaryota</taxon>
        <taxon>Metazoa</taxon>
        <taxon>Ecdysozoa</taxon>
        <taxon>Arthropoda</taxon>
        <taxon>Hexapoda</taxon>
        <taxon>Insecta</taxon>
        <taxon>Pterygota</taxon>
        <taxon>Neoptera</taxon>
        <taxon>Endopterygota</taxon>
        <taxon>Lepidoptera</taxon>
        <taxon>Glossata</taxon>
        <taxon>Ditrysia</taxon>
        <taxon>Papilionoidea</taxon>
        <taxon>Nymphalidae</taxon>
        <taxon>Nymphalinae</taxon>
        <taxon>Euphydryas</taxon>
    </lineage>
</organism>
<sequence>MIHEEISLSKARVKVSGSLNLGLISGDLKRSTSPFIIKKTHHSPITINIRPGIFRPKKLFPPILPPILSLKTLPIKTKIKKALKSPIKPPKLLKIPTLPKLPKLPIVPLIPPLLLPKLPKLPLLPLPILPLTPPLPPSIMPLKKLIKPIRIPILGKTKLQKALSSELKPLKVISPKTKIKKKILENLRKLKKDGSLTTSQFLQFKKKFEL</sequence>
<dbReference type="EMBL" id="CAKOGL010000013">
    <property type="protein sequence ID" value="CAH2093768.1"/>
    <property type="molecule type" value="Genomic_DNA"/>
</dbReference>
<evidence type="ECO:0000313" key="1">
    <source>
        <dbReference type="EMBL" id="CAH2093768.1"/>
    </source>
</evidence>
<accession>A0AAU9U750</accession>
<evidence type="ECO:0008006" key="3">
    <source>
        <dbReference type="Google" id="ProtNLM"/>
    </source>
</evidence>
<keyword evidence="2" id="KW-1185">Reference proteome</keyword>
<proteinExistence type="predicted"/>
<evidence type="ECO:0000313" key="2">
    <source>
        <dbReference type="Proteomes" id="UP001153954"/>
    </source>
</evidence>
<gene>
    <name evidence="1" type="ORF">EEDITHA_LOCUS9399</name>
</gene>
<reference evidence="1" key="1">
    <citation type="submission" date="2022-03" db="EMBL/GenBank/DDBJ databases">
        <authorList>
            <person name="Tunstrom K."/>
        </authorList>
    </citation>
    <scope>NUCLEOTIDE SEQUENCE</scope>
</reference>
<name>A0AAU9U750_EUPED</name>
<dbReference type="Proteomes" id="UP001153954">
    <property type="component" value="Unassembled WGS sequence"/>
</dbReference>
<protein>
    <recommendedName>
        <fullName evidence="3">SHOCT domain-containing protein</fullName>
    </recommendedName>
</protein>
<comment type="caution">
    <text evidence="1">The sequence shown here is derived from an EMBL/GenBank/DDBJ whole genome shotgun (WGS) entry which is preliminary data.</text>
</comment>